<keyword evidence="5 11" id="KW-0808">Transferase</keyword>
<evidence type="ECO:0000256" key="4">
    <source>
        <dbReference type="ARBA" id="ARBA00022553"/>
    </source>
</evidence>
<protein>
    <recommendedName>
        <fullName evidence="11">Mitogen-activated protein kinase kinase kinase kinase</fullName>
        <ecNumber evidence="11">2.7.11.1</ecNumber>
    </recommendedName>
</protein>
<evidence type="ECO:0000259" key="16">
    <source>
        <dbReference type="PROSITE" id="PS50219"/>
    </source>
</evidence>
<dbReference type="AlphaFoldDB" id="A0A5F4VTM6"/>
<keyword evidence="8 11" id="KW-0067">ATP-binding</keyword>
<evidence type="ECO:0000256" key="5">
    <source>
        <dbReference type="ARBA" id="ARBA00022679"/>
    </source>
</evidence>
<dbReference type="PIRSF" id="PIRSF038172">
    <property type="entry name" value="MAPKKKK"/>
    <property type="match status" value="1"/>
</dbReference>
<evidence type="ECO:0000256" key="3">
    <source>
        <dbReference type="ARBA" id="ARBA00022527"/>
    </source>
</evidence>
<dbReference type="PROSITE" id="PS50219">
    <property type="entry name" value="CNH"/>
    <property type="match status" value="1"/>
</dbReference>
<dbReference type="PROSITE" id="PS00107">
    <property type="entry name" value="PROTEIN_KINASE_ATP"/>
    <property type="match status" value="1"/>
</dbReference>
<evidence type="ECO:0000256" key="10">
    <source>
        <dbReference type="ARBA" id="ARBA00048679"/>
    </source>
</evidence>
<dbReference type="SMART" id="SM00036">
    <property type="entry name" value="CNH"/>
    <property type="match status" value="1"/>
</dbReference>
<dbReference type="Proteomes" id="UP000008225">
    <property type="component" value="Chromosome 11"/>
</dbReference>
<keyword evidence="7 11" id="KW-0418">Kinase</keyword>
<evidence type="ECO:0000256" key="2">
    <source>
        <dbReference type="ARBA" id="ARBA00008874"/>
    </source>
</evidence>
<evidence type="ECO:0000256" key="9">
    <source>
        <dbReference type="ARBA" id="ARBA00047899"/>
    </source>
</evidence>
<dbReference type="GeneTree" id="ENSGT00940000162250"/>
<comment type="catalytic activity">
    <reaction evidence="9 11">
        <text>L-threonyl-[protein] + ATP = O-phospho-L-threonyl-[protein] + ADP + H(+)</text>
        <dbReference type="Rhea" id="RHEA:46608"/>
        <dbReference type="Rhea" id="RHEA-COMP:11060"/>
        <dbReference type="Rhea" id="RHEA-COMP:11605"/>
        <dbReference type="ChEBI" id="CHEBI:15378"/>
        <dbReference type="ChEBI" id="CHEBI:30013"/>
        <dbReference type="ChEBI" id="CHEBI:30616"/>
        <dbReference type="ChEBI" id="CHEBI:61977"/>
        <dbReference type="ChEBI" id="CHEBI:456216"/>
        <dbReference type="EC" id="2.7.11.1"/>
    </reaction>
</comment>
<comment type="cofactor">
    <cofactor evidence="1 11">
        <name>Mg(2+)</name>
        <dbReference type="ChEBI" id="CHEBI:18420"/>
    </cofactor>
</comment>
<dbReference type="GO" id="GO:0106310">
    <property type="term" value="F:protein serine kinase activity"/>
    <property type="evidence" value="ECO:0007669"/>
    <property type="project" value="RHEA"/>
</dbReference>
<dbReference type="Bgee" id="ENSCJAG00000002730">
    <property type="expression patterns" value="Expressed in cerebellum and 6 other cell types or tissues"/>
</dbReference>
<dbReference type="Gene3D" id="3.30.200.20">
    <property type="entry name" value="Phosphorylase Kinase, domain 1"/>
    <property type="match status" value="1"/>
</dbReference>
<reference evidence="17" key="2">
    <citation type="submission" date="2025-08" db="UniProtKB">
        <authorList>
            <consortium name="Ensembl"/>
        </authorList>
    </citation>
    <scope>IDENTIFICATION</scope>
</reference>
<feature type="compositionally biased region" description="Basic residues" evidence="14">
    <location>
        <begin position="89"/>
        <end position="98"/>
    </location>
</feature>
<evidence type="ECO:0000256" key="8">
    <source>
        <dbReference type="ARBA" id="ARBA00022840"/>
    </source>
</evidence>
<evidence type="ECO:0000256" key="14">
    <source>
        <dbReference type="SAM" id="MobiDB-lite"/>
    </source>
</evidence>
<dbReference type="Gene3D" id="1.10.510.10">
    <property type="entry name" value="Transferase(Phosphotransferase) domain 1"/>
    <property type="match status" value="1"/>
</dbReference>
<gene>
    <name evidence="17" type="primary">MAP4K2</name>
</gene>
<feature type="binding site" evidence="12">
    <location>
        <begin position="133"/>
        <end position="141"/>
    </location>
    <ligand>
        <name>ATP</name>
        <dbReference type="ChEBI" id="CHEBI:30616"/>
    </ligand>
</feature>
<dbReference type="PANTHER" id="PTHR48012">
    <property type="entry name" value="STERILE20-LIKE KINASE, ISOFORM B-RELATED"/>
    <property type="match status" value="1"/>
</dbReference>
<evidence type="ECO:0000259" key="15">
    <source>
        <dbReference type="PROSITE" id="PS50011"/>
    </source>
</evidence>
<dbReference type="InterPro" id="IPR021160">
    <property type="entry name" value="MAPKKKK"/>
</dbReference>
<dbReference type="Ensembl" id="ENSCJAT00000095764.2">
    <property type="protein sequence ID" value="ENSCJAP00000068857.1"/>
    <property type="gene ID" value="ENSCJAG00000002730.5"/>
</dbReference>
<dbReference type="InterPro" id="IPR001180">
    <property type="entry name" value="CNH_dom"/>
</dbReference>
<dbReference type="GO" id="GO:0008349">
    <property type="term" value="F:MAP kinase kinase kinase kinase activity"/>
    <property type="evidence" value="ECO:0007669"/>
    <property type="project" value="InterPro"/>
</dbReference>
<evidence type="ECO:0000256" key="7">
    <source>
        <dbReference type="ARBA" id="ARBA00022777"/>
    </source>
</evidence>
<dbReference type="InterPro" id="IPR017441">
    <property type="entry name" value="Protein_kinase_ATP_BS"/>
</dbReference>
<accession>A0A5F4VTM6</accession>
<evidence type="ECO:0000256" key="13">
    <source>
        <dbReference type="PROSITE-ProRule" id="PRU10141"/>
    </source>
</evidence>
<feature type="compositionally biased region" description="Low complexity" evidence="14">
    <location>
        <begin position="45"/>
        <end position="58"/>
    </location>
</feature>
<comment type="catalytic activity">
    <reaction evidence="10 11">
        <text>L-seryl-[protein] + ATP = O-phospho-L-seryl-[protein] + ADP + H(+)</text>
        <dbReference type="Rhea" id="RHEA:17989"/>
        <dbReference type="Rhea" id="RHEA-COMP:9863"/>
        <dbReference type="Rhea" id="RHEA-COMP:11604"/>
        <dbReference type="ChEBI" id="CHEBI:15378"/>
        <dbReference type="ChEBI" id="CHEBI:29999"/>
        <dbReference type="ChEBI" id="CHEBI:30616"/>
        <dbReference type="ChEBI" id="CHEBI:83421"/>
        <dbReference type="ChEBI" id="CHEBI:456216"/>
        <dbReference type="EC" id="2.7.11.1"/>
    </reaction>
</comment>
<feature type="compositionally biased region" description="Basic and acidic residues" evidence="14">
    <location>
        <begin position="32"/>
        <end position="43"/>
    </location>
</feature>
<feature type="compositionally biased region" description="Pro residues" evidence="14">
    <location>
        <begin position="67"/>
        <end position="79"/>
    </location>
</feature>
<feature type="region of interest" description="Disordered" evidence="14">
    <location>
        <begin position="509"/>
        <end position="560"/>
    </location>
</feature>
<feature type="domain" description="Protein kinase" evidence="15">
    <location>
        <begin position="127"/>
        <end position="390"/>
    </location>
</feature>
<feature type="compositionally biased region" description="Pro residues" evidence="14">
    <location>
        <begin position="544"/>
        <end position="558"/>
    </location>
</feature>
<sequence length="937" mass="103062">MGREWSAPSSFCGPSGSQDFALSTCGAPAMVEAERQDPPESRDFPASPRASPASASSRPGGGASPALPRPRAPAPPPRPQSHGSPPRPAPRRPRRLRSLRLPACRPARRRAMALLRDVSLQDPRDRFELLQRVGAGTYGDVYKARDTVTSELAAVKIVKLDPGDDISSLQQEITILRECRHPNVVAYIGSYLSHWAPGGAADCLRLPRGTEGAPPPAFSGEDPQRHQGKYLAEGILGGRRRPSGAPDGILSPFPQGANLLLTIQGDVKLADFGVSGELTASVAKRRSFIGTPYWMAPEVAAVERKGGYNELCDVWALGITAIELGELQPPLFHLHPMRALMLMSKSSFQPPKLRDKARWTQNFHHFLKLALTKNPKKRPTAEKLLQHPFTTQQLPRALLTQLLDKASDPHLGTPSPEDCELETYDMFPDTIHSRGQHGPAERTPSEIQFHQVKFGAPRRKETDPLNEPWEEEWTLLGKEDLSGSLLQSVQEALEERSLTIRSVSEFQELDSPDDAMGTIKRAPFLGPLPPEPPAEEPLSSPQGTLPPPPPGPNSPPLLPTAWATMKQREDPERSSCHGLPPTPKVHMGACFSKVFNGCPLRIHAAVTWIHPVTRDQFLVVGAEEGIYTLNLHELHEDTLEKLISHRCSWLYCVNNVLLSLSGKSTHIWAHDLPGLFEQRRLQQQAPLSIPTNRLTQRIIPRRFALSTKIPDTKGCLQCRVVRNPYTGATFLLAALPASLLLLQWYEPLQKFLLLKNFSSPLPSPAGMLEPLVLDGKELPQVCVGAEGPEGPGCRVLFHVLPLEAGLTPDILVPPEGIPGSAQQVIQVDRDTVLVSFERCVRIVNMQGEPTATLAPELTFDFPIETVVCLQDSVLAFWSHGMQGRSLDTNEVTQEITDETRIFRVLGAHRDIILESIPTDNPGAHSNLYILTGHQSTY</sequence>
<dbReference type="GO" id="GO:0005737">
    <property type="term" value="C:cytoplasm"/>
    <property type="evidence" value="ECO:0007669"/>
    <property type="project" value="TreeGrafter"/>
</dbReference>
<dbReference type="GO" id="GO:0005524">
    <property type="term" value="F:ATP binding"/>
    <property type="evidence" value="ECO:0007669"/>
    <property type="project" value="UniProtKB-UniRule"/>
</dbReference>
<reference evidence="17" key="1">
    <citation type="submission" date="2009-03" db="EMBL/GenBank/DDBJ databases">
        <authorList>
            <person name="Warren W."/>
            <person name="Ye L."/>
            <person name="Minx P."/>
            <person name="Worley K."/>
            <person name="Gibbs R."/>
            <person name="Wilson R.K."/>
        </authorList>
    </citation>
    <scope>NUCLEOTIDE SEQUENCE [LARGE SCALE GENOMIC DNA]</scope>
</reference>
<dbReference type="InterPro" id="IPR050629">
    <property type="entry name" value="STE20/SPS1-PAK"/>
</dbReference>
<organism evidence="17 18">
    <name type="scientific">Callithrix jacchus</name>
    <name type="common">White-tufted-ear marmoset</name>
    <name type="synonym">Simia Jacchus</name>
    <dbReference type="NCBI Taxonomy" id="9483"/>
    <lineage>
        <taxon>Eukaryota</taxon>
        <taxon>Metazoa</taxon>
        <taxon>Chordata</taxon>
        <taxon>Craniata</taxon>
        <taxon>Vertebrata</taxon>
        <taxon>Euteleostomi</taxon>
        <taxon>Mammalia</taxon>
        <taxon>Eutheria</taxon>
        <taxon>Euarchontoglires</taxon>
        <taxon>Primates</taxon>
        <taxon>Haplorrhini</taxon>
        <taxon>Platyrrhini</taxon>
        <taxon>Cebidae</taxon>
        <taxon>Callitrichinae</taxon>
        <taxon>Callithrix</taxon>
        <taxon>Callithrix</taxon>
    </lineage>
</organism>
<dbReference type="InterPro" id="IPR000719">
    <property type="entry name" value="Prot_kinase_dom"/>
</dbReference>
<feature type="region of interest" description="Disordered" evidence="14">
    <location>
        <begin position="1"/>
        <end position="101"/>
    </location>
</feature>
<dbReference type="PROSITE" id="PS50011">
    <property type="entry name" value="PROTEIN_KINASE_DOM"/>
    <property type="match status" value="1"/>
</dbReference>
<feature type="binding site" evidence="12 13">
    <location>
        <position position="156"/>
    </location>
    <ligand>
        <name>ATP</name>
        <dbReference type="ChEBI" id="CHEBI:30616"/>
    </ligand>
</feature>
<evidence type="ECO:0000256" key="11">
    <source>
        <dbReference type="PIRNR" id="PIRNR038172"/>
    </source>
</evidence>
<dbReference type="PANTHER" id="PTHR48012:SF6">
    <property type="entry name" value="MITOGEN-ACTIVATED PROTEIN KINASE KINASE KINASE KINASE 2"/>
    <property type="match status" value="1"/>
</dbReference>
<evidence type="ECO:0000256" key="1">
    <source>
        <dbReference type="ARBA" id="ARBA00001946"/>
    </source>
</evidence>
<evidence type="ECO:0000313" key="17">
    <source>
        <dbReference type="Ensembl" id="ENSCJAP00000068857.1"/>
    </source>
</evidence>
<reference evidence="17" key="3">
    <citation type="submission" date="2025-09" db="UniProtKB">
        <authorList>
            <consortium name="Ensembl"/>
        </authorList>
    </citation>
    <scope>IDENTIFICATION</scope>
</reference>
<comment type="similarity">
    <text evidence="2 11">Belongs to the protein kinase superfamily. STE Ser/Thr protein kinase family. STE20 subfamily.</text>
</comment>
<evidence type="ECO:0000256" key="6">
    <source>
        <dbReference type="ARBA" id="ARBA00022741"/>
    </source>
</evidence>
<evidence type="ECO:0000256" key="12">
    <source>
        <dbReference type="PIRSR" id="PIRSR038172-2"/>
    </source>
</evidence>
<feature type="domain" description="CNH" evidence="16">
    <location>
        <begin position="599"/>
        <end position="910"/>
    </location>
</feature>
<keyword evidence="3 11" id="KW-0723">Serine/threonine-protein kinase</keyword>
<dbReference type="Pfam" id="PF00780">
    <property type="entry name" value="CNH"/>
    <property type="match status" value="1"/>
</dbReference>
<dbReference type="Pfam" id="PF00069">
    <property type="entry name" value="Pkinase"/>
    <property type="match status" value="2"/>
</dbReference>
<name>A0A5F4VTM6_CALJA</name>
<comment type="function">
    <text evidence="11">Serine/threonine kinase that plays a role in the response to environmental stress. Appears to act upstream of the JUN N-terminal pathway.</text>
</comment>
<keyword evidence="4" id="KW-0597">Phosphoprotein</keyword>
<proteinExistence type="inferred from homology"/>
<dbReference type="EC" id="2.7.11.1" evidence="11"/>
<dbReference type="SUPFAM" id="SSF56112">
    <property type="entry name" value="Protein kinase-like (PK-like)"/>
    <property type="match status" value="2"/>
</dbReference>
<keyword evidence="6 11" id="KW-0547">Nucleotide-binding</keyword>
<keyword evidence="18" id="KW-1185">Reference proteome</keyword>
<dbReference type="InterPro" id="IPR011009">
    <property type="entry name" value="Kinase-like_dom_sf"/>
</dbReference>
<evidence type="ECO:0000313" key="18">
    <source>
        <dbReference type="Proteomes" id="UP000008225"/>
    </source>
</evidence>